<reference evidence="2 3" key="1">
    <citation type="journal article" date="2019" name="Commun. Biol.">
        <title>The bagworm genome reveals a unique fibroin gene that provides high tensile strength.</title>
        <authorList>
            <person name="Kono N."/>
            <person name="Nakamura H."/>
            <person name="Ohtoshi R."/>
            <person name="Tomita M."/>
            <person name="Numata K."/>
            <person name="Arakawa K."/>
        </authorList>
    </citation>
    <scope>NUCLEOTIDE SEQUENCE [LARGE SCALE GENOMIC DNA]</scope>
</reference>
<evidence type="ECO:0000256" key="1">
    <source>
        <dbReference type="SAM" id="MobiDB-lite"/>
    </source>
</evidence>
<keyword evidence="3" id="KW-1185">Reference proteome</keyword>
<name>A0A4C1UKX0_EUMVA</name>
<feature type="region of interest" description="Disordered" evidence="1">
    <location>
        <begin position="139"/>
        <end position="174"/>
    </location>
</feature>
<sequence length="174" mass="19346">MEYCNFGGELKQYSLYIVPIRYSSSSRSKLELLHNAPVQPIAQIPRANCYMIAVSTYLAEAPPSWPASNVVMPHTLSRGASGRSVNNPTYGGDKKPYELPSTCVRGVCPTFTDQKNLDKLDVRFHCQPSCRQRYRTRPVDIEIPSTRDSPTGGPLGSPQHRESREISMRIGTSG</sequence>
<protein>
    <submittedName>
        <fullName evidence="2">Uncharacterized protein</fullName>
    </submittedName>
</protein>
<dbReference type="EMBL" id="BGZK01000185">
    <property type="protein sequence ID" value="GBP26800.1"/>
    <property type="molecule type" value="Genomic_DNA"/>
</dbReference>
<accession>A0A4C1UKX0</accession>
<dbReference type="AlphaFoldDB" id="A0A4C1UKX0"/>
<organism evidence="2 3">
    <name type="scientific">Eumeta variegata</name>
    <name type="common">Bagworm moth</name>
    <name type="synonym">Eumeta japonica</name>
    <dbReference type="NCBI Taxonomy" id="151549"/>
    <lineage>
        <taxon>Eukaryota</taxon>
        <taxon>Metazoa</taxon>
        <taxon>Ecdysozoa</taxon>
        <taxon>Arthropoda</taxon>
        <taxon>Hexapoda</taxon>
        <taxon>Insecta</taxon>
        <taxon>Pterygota</taxon>
        <taxon>Neoptera</taxon>
        <taxon>Endopterygota</taxon>
        <taxon>Lepidoptera</taxon>
        <taxon>Glossata</taxon>
        <taxon>Ditrysia</taxon>
        <taxon>Tineoidea</taxon>
        <taxon>Psychidae</taxon>
        <taxon>Oiketicinae</taxon>
        <taxon>Eumeta</taxon>
    </lineage>
</organism>
<dbReference type="Proteomes" id="UP000299102">
    <property type="component" value="Unassembled WGS sequence"/>
</dbReference>
<comment type="caution">
    <text evidence="2">The sequence shown here is derived from an EMBL/GenBank/DDBJ whole genome shotgun (WGS) entry which is preliminary data.</text>
</comment>
<gene>
    <name evidence="2" type="ORF">EVAR_81165_1</name>
</gene>
<evidence type="ECO:0000313" key="2">
    <source>
        <dbReference type="EMBL" id="GBP26800.1"/>
    </source>
</evidence>
<proteinExistence type="predicted"/>
<evidence type="ECO:0000313" key="3">
    <source>
        <dbReference type="Proteomes" id="UP000299102"/>
    </source>
</evidence>